<dbReference type="Gene3D" id="3.20.20.300">
    <property type="entry name" value="Glycoside hydrolase, family 3, N-terminal domain"/>
    <property type="match status" value="1"/>
</dbReference>
<dbReference type="Pfam" id="PF00933">
    <property type="entry name" value="Glyco_hydro_3"/>
    <property type="match status" value="1"/>
</dbReference>
<dbReference type="InterPro" id="IPR013783">
    <property type="entry name" value="Ig-like_fold"/>
</dbReference>
<evidence type="ECO:0000256" key="2">
    <source>
        <dbReference type="ARBA" id="ARBA00005336"/>
    </source>
</evidence>
<dbReference type="PRINTS" id="PR00133">
    <property type="entry name" value="GLHYDRLASE3"/>
</dbReference>
<dbReference type="EC" id="3.2.1.21" evidence="3"/>
<dbReference type="InterPro" id="IPR026891">
    <property type="entry name" value="Fn3-like"/>
</dbReference>
<evidence type="ECO:0000313" key="10">
    <source>
        <dbReference type="Proteomes" id="UP000248021"/>
    </source>
</evidence>
<comment type="catalytic activity">
    <reaction evidence="1">
        <text>Hydrolysis of terminal, non-reducing beta-D-glucosyl residues with release of beta-D-glucose.</text>
        <dbReference type="EC" id="3.2.1.21"/>
    </reaction>
</comment>
<dbReference type="EMBL" id="QJJK01000016">
    <property type="protein sequence ID" value="PXW52446.1"/>
    <property type="molecule type" value="Genomic_DNA"/>
</dbReference>
<dbReference type="InterPro" id="IPR017853">
    <property type="entry name" value="GH"/>
</dbReference>
<feature type="domain" description="Fibronectin type III-like" evidence="8">
    <location>
        <begin position="641"/>
        <end position="710"/>
    </location>
</feature>
<dbReference type="FunFam" id="3.20.20.300:FF:000005">
    <property type="entry name" value="Periplasmic beta-glucosidase"/>
    <property type="match status" value="1"/>
</dbReference>
<sequence length="725" mass="75858">MPGSVETLHVETPRVKTLLAAMTLEEKIGQLTMASGETVGGRLGVTPSVAEAIAAGHVGSLLNLWGPLSVREVQRLALERSRLKIPLFFSFDVLHGHRTVFPIPLGEAAAFSPDLWERTARAAAREAARDGISLTYAPMLDLARDPRWGRMAEGPGEDPWVGSRFAEAKVRGFQGDDLATAGGVAATAKHIGAYGAVTAGRDYASIDISERSLRELHLPAFKAAVDAGVAAVMAAFPDIAGVPATGNARLLRDILRGEWGFDGIVVSDYGAVAELVAHGVAADIAEAAALALKAGVDIDMTSKAYPLGLPVALARGLVSMGEIDAAVSRVLRFKERLGLFEDPYRGLADGAGTVAPVEPPLDRDLAREAARRAIVLLANDGVLPLAREAGRIALIGPFAAAASEMLGPWTGAGHAAESITIADGLSAALPEAAISVVAGVSIDGPDGAGIAKAVETARSADVVLLCLGEAADMSGEAASRARVDLPGCQRELAEAVLALGKPVVAVLFSGRPLILPWLVARAAAVVAAWFPGHEAGHAVADVLTGAFNPVGRLPLSWPYDVGQIPIFYAERPTGRPVDAANRYTSKYLDVPTTPQFPFGHGLSYTRFTLGEPRPTSPVMRRGDQIFVEVEVTNEGQVAGEETLFLFIHDVVASIARPVLELKDVAKISLLPGASGTVRLALTGEALTFPGLDLAPAFEAGDIVLFVGVSADRAHLRRTTIRLIDP</sequence>
<evidence type="ECO:0000256" key="1">
    <source>
        <dbReference type="ARBA" id="ARBA00000448"/>
    </source>
</evidence>
<keyword evidence="10" id="KW-1185">Reference proteome</keyword>
<dbReference type="Gene3D" id="2.60.40.10">
    <property type="entry name" value="Immunoglobulins"/>
    <property type="match status" value="1"/>
</dbReference>
<dbReference type="InterPro" id="IPR036962">
    <property type="entry name" value="Glyco_hydro_3_N_sf"/>
</dbReference>
<evidence type="ECO:0000256" key="4">
    <source>
        <dbReference type="ARBA" id="ARBA00022729"/>
    </source>
</evidence>
<evidence type="ECO:0000313" key="9">
    <source>
        <dbReference type="EMBL" id="PXW52446.1"/>
    </source>
</evidence>
<evidence type="ECO:0000259" key="8">
    <source>
        <dbReference type="SMART" id="SM01217"/>
    </source>
</evidence>
<evidence type="ECO:0000256" key="5">
    <source>
        <dbReference type="ARBA" id="ARBA00022801"/>
    </source>
</evidence>
<dbReference type="Pfam" id="PF01915">
    <property type="entry name" value="Glyco_hydro_3_C"/>
    <property type="match status" value="1"/>
</dbReference>
<dbReference type="SUPFAM" id="SSF52279">
    <property type="entry name" value="Beta-D-glucan exohydrolase, C-terminal domain"/>
    <property type="match status" value="1"/>
</dbReference>
<dbReference type="SUPFAM" id="SSF51445">
    <property type="entry name" value="(Trans)glycosidases"/>
    <property type="match status" value="1"/>
</dbReference>
<dbReference type="PROSITE" id="PS00775">
    <property type="entry name" value="GLYCOSYL_HYDROL_F3"/>
    <property type="match status" value="1"/>
</dbReference>
<dbReference type="InterPro" id="IPR002772">
    <property type="entry name" value="Glyco_hydro_3_C"/>
</dbReference>
<dbReference type="InterPro" id="IPR019800">
    <property type="entry name" value="Glyco_hydro_3_AS"/>
</dbReference>
<gene>
    <name evidence="9" type="ORF">C7450_11619</name>
</gene>
<dbReference type="InterPro" id="IPR051915">
    <property type="entry name" value="Cellulose_Degrad_GH3"/>
</dbReference>
<reference evidence="9 10" key="1">
    <citation type="submission" date="2018-05" db="EMBL/GenBank/DDBJ databases">
        <title>Genomic Encyclopedia of Type Strains, Phase IV (KMG-IV): sequencing the most valuable type-strain genomes for metagenomic binning, comparative biology and taxonomic classification.</title>
        <authorList>
            <person name="Goeker M."/>
        </authorList>
    </citation>
    <scope>NUCLEOTIDE SEQUENCE [LARGE SCALE GENOMIC DNA]</scope>
    <source>
        <strain evidence="9 10">DSM 6462</strain>
    </source>
</reference>
<dbReference type="OrthoDB" id="9781691at2"/>
<evidence type="ECO:0000256" key="3">
    <source>
        <dbReference type="ARBA" id="ARBA00012744"/>
    </source>
</evidence>
<dbReference type="Pfam" id="PF14310">
    <property type="entry name" value="Fn3-like"/>
    <property type="match status" value="1"/>
</dbReference>
<dbReference type="AlphaFoldDB" id="A0A2V3TTN3"/>
<name>A0A2V3TTN3_9HYPH</name>
<comment type="similarity">
    <text evidence="2 7">Belongs to the glycosyl hydrolase 3 family.</text>
</comment>
<keyword evidence="6 7" id="KW-0326">Glycosidase</keyword>
<protein>
    <recommendedName>
        <fullName evidence="3">beta-glucosidase</fullName>
        <ecNumber evidence="3">3.2.1.21</ecNumber>
    </recommendedName>
</protein>
<dbReference type="InterPro" id="IPR001764">
    <property type="entry name" value="Glyco_hydro_3_N"/>
</dbReference>
<dbReference type="Gene3D" id="3.40.50.1700">
    <property type="entry name" value="Glycoside hydrolase family 3 C-terminal domain"/>
    <property type="match status" value="1"/>
</dbReference>
<evidence type="ECO:0000256" key="7">
    <source>
        <dbReference type="RuleBase" id="RU361161"/>
    </source>
</evidence>
<dbReference type="PANTHER" id="PTHR30620:SF16">
    <property type="entry name" value="LYSOSOMAL BETA GLUCOSIDASE"/>
    <property type="match status" value="1"/>
</dbReference>
<dbReference type="Proteomes" id="UP000248021">
    <property type="component" value="Unassembled WGS sequence"/>
</dbReference>
<dbReference type="InterPro" id="IPR036881">
    <property type="entry name" value="Glyco_hydro_3_C_sf"/>
</dbReference>
<proteinExistence type="inferred from homology"/>
<dbReference type="PANTHER" id="PTHR30620">
    <property type="entry name" value="PERIPLASMIC BETA-GLUCOSIDASE-RELATED"/>
    <property type="match status" value="1"/>
</dbReference>
<keyword evidence="5 7" id="KW-0378">Hydrolase</keyword>
<comment type="caution">
    <text evidence="9">The sequence shown here is derived from an EMBL/GenBank/DDBJ whole genome shotgun (WGS) entry which is preliminary data.</text>
</comment>
<dbReference type="SMART" id="SM01217">
    <property type="entry name" value="Fn3_like"/>
    <property type="match status" value="1"/>
</dbReference>
<accession>A0A2V3TTN3</accession>
<dbReference type="GO" id="GO:0009251">
    <property type="term" value="P:glucan catabolic process"/>
    <property type="evidence" value="ECO:0007669"/>
    <property type="project" value="TreeGrafter"/>
</dbReference>
<organism evidence="9 10">
    <name type="scientific">Chelatococcus asaccharovorans</name>
    <dbReference type="NCBI Taxonomy" id="28210"/>
    <lineage>
        <taxon>Bacteria</taxon>
        <taxon>Pseudomonadati</taxon>
        <taxon>Pseudomonadota</taxon>
        <taxon>Alphaproteobacteria</taxon>
        <taxon>Hyphomicrobiales</taxon>
        <taxon>Chelatococcaceae</taxon>
        <taxon>Chelatococcus</taxon>
    </lineage>
</organism>
<keyword evidence="4" id="KW-0732">Signal</keyword>
<evidence type="ECO:0000256" key="6">
    <source>
        <dbReference type="ARBA" id="ARBA00023295"/>
    </source>
</evidence>
<dbReference type="GO" id="GO:0008422">
    <property type="term" value="F:beta-glucosidase activity"/>
    <property type="evidence" value="ECO:0007669"/>
    <property type="project" value="UniProtKB-EC"/>
</dbReference>
<dbReference type="RefSeq" id="WP_110377937.1">
    <property type="nucleotide sequence ID" value="NZ_JAHBRY010000001.1"/>
</dbReference>